<organism evidence="2 3">
    <name type="scientific">Macrostomum lignano</name>
    <dbReference type="NCBI Taxonomy" id="282301"/>
    <lineage>
        <taxon>Eukaryota</taxon>
        <taxon>Metazoa</taxon>
        <taxon>Spiralia</taxon>
        <taxon>Lophotrochozoa</taxon>
        <taxon>Platyhelminthes</taxon>
        <taxon>Rhabditophora</taxon>
        <taxon>Macrostomorpha</taxon>
        <taxon>Macrostomida</taxon>
        <taxon>Macrostomidae</taxon>
        <taxon>Macrostomum</taxon>
    </lineage>
</organism>
<feature type="compositionally biased region" description="Polar residues" evidence="1">
    <location>
        <begin position="724"/>
        <end position="734"/>
    </location>
</feature>
<proteinExistence type="predicted"/>
<dbReference type="Proteomes" id="UP000095280">
    <property type="component" value="Unplaced"/>
</dbReference>
<feature type="compositionally biased region" description="Polar residues" evidence="1">
    <location>
        <begin position="643"/>
        <end position="656"/>
    </location>
</feature>
<protein>
    <submittedName>
        <fullName evidence="3">SCP domain-containing protein</fullName>
    </submittedName>
</protein>
<feature type="compositionally biased region" description="Low complexity" evidence="1">
    <location>
        <begin position="709"/>
        <end position="723"/>
    </location>
</feature>
<feature type="compositionally biased region" description="Low complexity" evidence="1">
    <location>
        <begin position="602"/>
        <end position="642"/>
    </location>
</feature>
<evidence type="ECO:0000256" key="1">
    <source>
        <dbReference type="SAM" id="MobiDB-lite"/>
    </source>
</evidence>
<evidence type="ECO:0000313" key="3">
    <source>
        <dbReference type="WBParaSite" id="maker-unitig_43679-snap-gene-0.2-mRNA-1"/>
    </source>
</evidence>
<sequence length="1130" mass="124989">DEGAPVQPIRLEDALFGGRTEAFVHAEATETVELRYRGCGVALPTVNKFDKYPLKAESSGSPGMAEDAKACLHGQLFEREGVRLEKALGQFCQRDDLTSTEIVDSYEAWLQRLTTLDQGQVVRANWGELHDARVQAPIWRCCLASGRSKVVYRCSPGEYEPPGGSSLGQWTDEVPAGCRMVQFTREAPSSTVEKPDRSLYSVLKCKGIRVTRDFRARGRAAGNSAHGGSVRLPQAQFRRDKASCTIRTLEMDKTFQRAVYTRGACGSVGIGSLGVGCGMGVCGMGVCCGMGATAREGALRLGRCACGWGGSPVAGEGRLRLDGAWRHAPAARGAPSADIDTGIDHLWCNSDTLLGNPKHCKLARRGRCASKASAATHHLQPEVAGVVCRPRKRARRLKEYCKRDARECARCSPQHPLLHDVQPSDFRAAPAFYYRGHHSGIAAEGYVRLSMTGIARSLYNYTGCSHEKTNCWRIACIARQNICLSDRNSGVASGANLADRQAGLGAAPATGPWLVPEWRRMGTGRMWRRLQCVAINNHALPELQWQRLVHADGQCCLQSAFAPRAACQAWNGRLTMTQPSALRRVEIVLYWQFLRLTTSTTTTTPTTTTQQQPRQQHTTPTTLGIRQNHSNTTNSNNNHSNNKTSPQNHAPQQPTPTNNHAKTTNHHHNNASNKTTTQQQPHQQANHSNKRTPQQHANNEPSQQHHSKTTTPTTTTPTTTTPTIRRQQTLTTNNEANVIWASRSFPTHLRRHSSTEAIFGEVDLFCNASKVWHRSDHRFCRTTVAEPGQRSAQQHRLWPLVRKRLRQQESQRGVLLRPTQFPLCLGGVRSSACSARLMLPGSGDAEVQDEQATSRNTMTWRPQRHVVADAGKASKAECVRKDRQGTAMTQTNNNSHRDGILQARFRKLGREFRITHGAESCAFNNQRCYDPKRARLARRRFWNATPHVEHVFESGDTQTRENALQVGLVEFPAAAEWNTCTLEVECARRENSKLSSVLTHMKQTYEGHRQGLFQVGNAEENRPARNGCIRAHWRSLSPGESSPARRVSSGCPGSRPSASSLSKPSARVSDGRRELVLTNNEASCGACVRRSRPELEQQKSRRRNMGAADAVPQTEAVDQPTARLASFVVD</sequence>
<feature type="region of interest" description="Disordered" evidence="1">
    <location>
        <begin position="1089"/>
        <end position="1122"/>
    </location>
</feature>
<feature type="region of interest" description="Disordered" evidence="1">
    <location>
        <begin position="1034"/>
        <end position="1074"/>
    </location>
</feature>
<keyword evidence="2" id="KW-1185">Reference proteome</keyword>
<evidence type="ECO:0000313" key="2">
    <source>
        <dbReference type="Proteomes" id="UP000095280"/>
    </source>
</evidence>
<name>A0A1I8FPV8_9PLAT</name>
<dbReference type="AlphaFoldDB" id="A0A1I8FPV8"/>
<accession>A0A1I8FPV8</accession>
<feature type="compositionally biased region" description="Low complexity" evidence="1">
    <location>
        <begin position="1054"/>
        <end position="1068"/>
    </location>
</feature>
<feature type="compositionally biased region" description="Polar residues" evidence="1">
    <location>
        <begin position="678"/>
        <end position="704"/>
    </location>
</feature>
<reference evidence="3" key="1">
    <citation type="submission" date="2016-11" db="UniProtKB">
        <authorList>
            <consortium name="WormBaseParasite"/>
        </authorList>
    </citation>
    <scope>IDENTIFICATION</scope>
</reference>
<dbReference type="WBParaSite" id="maker-unitig_43679-snap-gene-0.2-mRNA-1">
    <property type="protein sequence ID" value="maker-unitig_43679-snap-gene-0.2-mRNA-1"/>
    <property type="gene ID" value="maker-unitig_43679-snap-gene-0.2"/>
</dbReference>
<feature type="region of interest" description="Disordered" evidence="1">
    <location>
        <begin position="602"/>
        <end position="734"/>
    </location>
</feature>